<feature type="signal peptide" evidence="5">
    <location>
        <begin position="1"/>
        <end position="18"/>
    </location>
</feature>
<dbReference type="Proteomes" id="UP000030752">
    <property type="component" value="Unassembled WGS sequence"/>
</dbReference>
<keyword evidence="7" id="KW-1185">Reference proteome</keyword>
<evidence type="ECO:0000313" key="7">
    <source>
        <dbReference type="Proteomes" id="UP000030752"/>
    </source>
</evidence>
<dbReference type="PANTHER" id="PTHR10272:SF14">
    <property type="entry name" value="PAF ACETYLHYDROLASE FAMILY PROTEIN"/>
    <property type="match status" value="1"/>
</dbReference>
<dbReference type="eggNOG" id="KOG3847">
    <property type="taxonomic scope" value="Eukaryota"/>
</dbReference>
<evidence type="ECO:0000256" key="3">
    <source>
        <dbReference type="ARBA" id="ARBA00022963"/>
    </source>
</evidence>
<dbReference type="Pfam" id="PF03403">
    <property type="entry name" value="PAF-AH_p_II"/>
    <property type="match status" value="2"/>
</dbReference>
<keyword evidence="5" id="KW-0732">Signal</keyword>
<dbReference type="EC" id="3.1.1.47" evidence="1"/>
<name>W2S7N6_CYPE1</name>
<evidence type="ECO:0000313" key="6">
    <source>
        <dbReference type="EMBL" id="ETN43914.1"/>
    </source>
</evidence>
<reference evidence="6 7" key="1">
    <citation type="submission" date="2013-03" db="EMBL/GenBank/DDBJ databases">
        <title>The Genome Sequence of Phialophora europaea CBS 101466.</title>
        <authorList>
            <consortium name="The Broad Institute Genomics Platform"/>
            <person name="Cuomo C."/>
            <person name="de Hoog S."/>
            <person name="Gorbushina A."/>
            <person name="Walker B."/>
            <person name="Young S.K."/>
            <person name="Zeng Q."/>
            <person name="Gargeya S."/>
            <person name="Fitzgerald M."/>
            <person name="Haas B."/>
            <person name="Abouelleil A."/>
            <person name="Allen A.W."/>
            <person name="Alvarado L."/>
            <person name="Arachchi H.M."/>
            <person name="Berlin A.M."/>
            <person name="Chapman S.B."/>
            <person name="Gainer-Dewar J."/>
            <person name="Goldberg J."/>
            <person name="Griggs A."/>
            <person name="Gujja S."/>
            <person name="Hansen M."/>
            <person name="Howarth C."/>
            <person name="Imamovic A."/>
            <person name="Ireland A."/>
            <person name="Larimer J."/>
            <person name="McCowan C."/>
            <person name="Murphy C."/>
            <person name="Pearson M."/>
            <person name="Poon T.W."/>
            <person name="Priest M."/>
            <person name="Roberts A."/>
            <person name="Saif S."/>
            <person name="Shea T."/>
            <person name="Sisk P."/>
            <person name="Sykes S."/>
            <person name="Wortman J."/>
            <person name="Nusbaum C."/>
            <person name="Birren B."/>
        </authorList>
    </citation>
    <scope>NUCLEOTIDE SEQUENCE [LARGE SCALE GENOMIC DNA]</scope>
    <source>
        <strain evidence="6 7">CBS 101466</strain>
    </source>
</reference>
<dbReference type="VEuPathDB" id="FungiDB:HMPREF1541_11045"/>
<evidence type="ECO:0000256" key="1">
    <source>
        <dbReference type="ARBA" id="ARBA00013201"/>
    </source>
</evidence>
<evidence type="ECO:0000256" key="4">
    <source>
        <dbReference type="ARBA" id="ARBA00023098"/>
    </source>
</evidence>
<dbReference type="GeneID" id="19978384"/>
<dbReference type="RefSeq" id="XP_008713936.1">
    <property type="nucleotide sequence ID" value="XM_008715714.1"/>
</dbReference>
<gene>
    <name evidence="6" type="ORF">HMPREF1541_11045</name>
</gene>
<dbReference type="EMBL" id="KB822717">
    <property type="protein sequence ID" value="ETN43914.1"/>
    <property type="molecule type" value="Genomic_DNA"/>
</dbReference>
<dbReference type="Gene3D" id="3.40.50.1820">
    <property type="entry name" value="alpha/beta hydrolase"/>
    <property type="match status" value="1"/>
</dbReference>
<keyword evidence="3" id="KW-0442">Lipid degradation</keyword>
<dbReference type="AlphaFoldDB" id="W2S7N6"/>
<dbReference type="HOGENOM" id="CLU_026278_0_0_1"/>
<dbReference type="SUPFAM" id="SSF53474">
    <property type="entry name" value="alpha/beta-Hydrolases"/>
    <property type="match status" value="1"/>
</dbReference>
<dbReference type="PANTHER" id="PTHR10272">
    <property type="entry name" value="PLATELET-ACTIVATING FACTOR ACETYLHYDROLASE"/>
    <property type="match status" value="1"/>
</dbReference>
<feature type="chain" id="PRO_5004825011" description="1-alkyl-2-acetylglycerophosphocholine esterase" evidence="5">
    <location>
        <begin position="19"/>
        <end position="398"/>
    </location>
</feature>
<organism evidence="6 7">
    <name type="scientific">Cyphellophora europaea (strain CBS 101466)</name>
    <name type="common">Phialophora europaea</name>
    <dbReference type="NCBI Taxonomy" id="1220924"/>
    <lineage>
        <taxon>Eukaryota</taxon>
        <taxon>Fungi</taxon>
        <taxon>Dikarya</taxon>
        <taxon>Ascomycota</taxon>
        <taxon>Pezizomycotina</taxon>
        <taxon>Eurotiomycetes</taxon>
        <taxon>Chaetothyriomycetidae</taxon>
        <taxon>Chaetothyriales</taxon>
        <taxon>Cyphellophoraceae</taxon>
        <taxon>Cyphellophora</taxon>
    </lineage>
</organism>
<accession>W2S7N6</accession>
<sequence length="398" mass="42171">MGFLSAITAIFLVGTVLSATLPTIPSPSGPYGVGLQTAELINNALLDPYAPSNVSRRIMVSAFYPTSRGTSCKQTKYPYMPPATAQVYDTMYAPVGLPNGTFEAIGMSLCNPTATTSDRGRPRRQSHPVALFSPGLGNSRLIYSVTAASLAAQGFIVFTIDHPYDAPIVEFPDGSTVPAVDIDTKDQIVAALKTRTKDLLFVAEQLHNATFTRTILNGLYGTPDLSRVFACGHSLGGATAAGAMLKNSNSSIRAGINLDGTLFGDVTTVGLNKPFAMLSHEGKNLTSDPSWAETWPRLNNSKIAATVRGTQHGSFTDFPVLVDVLGLRDALGDGASELVGTVSGRQMMELLSGFASAFFRFAGGQTRSAALERALGQFSEVEVLDSVLRPQTEHLSNA</sequence>
<dbReference type="OrthoDB" id="2363873at2759"/>
<proteinExistence type="predicted"/>
<dbReference type="InParanoid" id="W2S7N6"/>
<keyword evidence="4" id="KW-0443">Lipid metabolism</keyword>
<keyword evidence="2" id="KW-0378">Hydrolase</keyword>
<evidence type="ECO:0000256" key="5">
    <source>
        <dbReference type="SAM" id="SignalP"/>
    </source>
</evidence>
<dbReference type="GO" id="GO:0016042">
    <property type="term" value="P:lipid catabolic process"/>
    <property type="evidence" value="ECO:0007669"/>
    <property type="project" value="UniProtKB-KW"/>
</dbReference>
<dbReference type="STRING" id="1220924.W2S7N6"/>
<dbReference type="GO" id="GO:0003847">
    <property type="term" value="F:1-alkyl-2-acetylglycerophosphocholine esterase activity"/>
    <property type="evidence" value="ECO:0007669"/>
    <property type="project" value="UniProtKB-EC"/>
</dbReference>
<dbReference type="InterPro" id="IPR029058">
    <property type="entry name" value="AB_hydrolase_fold"/>
</dbReference>
<protein>
    <recommendedName>
        <fullName evidence="1">1-alkyl-2-acetylglycerophosphocholine esterase</fullName>
        <ecNumber evidence="1">3.1.1.47</ecNumber>
    </recommendedName>
</protein>
<evidence type="ECO:0000256" key="2">
    <source>
        <dbReference type="ARBA" id="ARBA00022801"/>
    </source>
</evidence>